<dbReference type="Gene3D" id="3.40.50.300">
    <property type="entry name" value="P-loop containing nucleotide triphosphate hydrolases"/>
    <property type="match status" value="2"/>
</dbReference>
<keyword evidence="3" id="KW-1185">Reference proteome</keyword>
<organism evidence="2 3">
    <name type="scientific">Acidithrix ferrooxidans</name>
    <dbReference type="NCBI Taxonomy" id="1280514"/>
    <lineage>
        <taxon>Bacteria</taxon>
        <taxon>Bacillati</taxon>
        <taxon>Actinomycetota</taxon>
        <taxon>Acidimicrobiia</taxon>
        <taxon>Acidimicrobiales</taxon>
        <taxon>Acidimicrobiaceae</taxon>
        <taxon>Acidithrix</taxon>
    </lineage>
</organism>
<dbReference type="RefSeq" id="WP_052604980.1">
    <property type="nucleotide sequence ID" value="NZ_JXYS01000027.1"/>
</dbReference>
<feature type="domain" description="Helicase HerA central" evidence="1">
    <location>
        <begin position="63"/>
        <end position="246"/>
    </location>
</feature>
<name>A0A0D8HJ37_9ACTN</name>
<accession>A0A0D8HJ37</accession>
<dbReference type="PATRIC" id="fig|1280514.3.peg.1588"/>
<evidence type="ECO:0000313" key="2">
    <source>
        <dbReference type="EMBL" id="KJF17933.1"/>
    </source>
</evidence>
<sequence>MKLNAIADIESTTALSLWLPGFCETGSQNVAPILGASRFGGRFGFNPFELYRDGVISNPNAFVFGQVGKGKSALLKSYLARMFLLGYPSVVFDPKGEYGALARFFGFDPIDYLASKRGVNPFVEVEGAPNGLLARELNSEMATYVISVALGRRPTEIEHLAISEALNEITRGVDFFKLRSCLEKIDRSGGPTTWRGSYSIGSLASLLAVLDSLIESGLVAQSESSFDLGKVLGKSILVFDLSGLFGSGRYPLVVALLLGALRAHKMTRDLPPLIIAIDEIWALMSDSNIASWLGSYWKLSRGIGIANIGVSHRLSDFSGGDDVGAHLKSQSLNSSTNYSNGPNRTVISEINRGLGMINDTETIVSFALEVDEAHHLCSAFGFSLEVAPLLRQLRKGSALWKIGERNLLVDHYLTSIETALFNTDAPLLGRGARARPN</sequence>
<reference evidence="2 3" key="1">
    <citation type="submission" date="2015-01" db="EMBL/GenBank/DDBJ databases">
        <title>Draft genome of the acidophilic iron oxidizer Acidithrix ferrooxidans strain Py-F3.</title>
        <authorList>
            <person name="Poehlein A."/>
            <person name="Eisen S."/>
            <person name="Schloemann M."/>
            <person name="Johnson B.D."/>
            <person name="Daniel R."/>
            <person name="Muehling M."/>
        </authorList>
    </citation>
    <scope>NUCLEOTIDE SEQUENCE [LARGE SCALE GENOMIC DNA]</scope>
    <source>
        <strain evidence="2 3">Py-F3</strain>
    </source>
</reference>
<dbReference type="InterPro" id="IPR002789">
    <property type="entry name" value="HerA_central"/>
</dbReference>
<dbReference type="PANTHER" id="PTHR30121:SF12">
    <property type="entry name" value="TYPE IV SECRETION SYSTEM PROTEIN CAGE"/>
    <property type="match status" value="1"/>
</dbReference>
<dbReference type="OrthoDB" id="9804380at2"/>
<dbReference type="STRING" id="1280514.AXFE_12180"/>
<dbReference type="PANTHER" id="PTHR30121">
    <property type="entry name" value="UNCHARACTERIZED PROTEIN YJGR-RELATED"/>
    <property type="match status" value="1"/>
</dbReference>
<dbReference type="InterPro" id="IPR051162">
    <property type="entry name" value="T4SS_component"/>
</dbReference>
<dbReference type="SUPFAM" id="SSF52540">
    <property type="entry name" value="P-loop containing nucleoside triphosphate hydrolases"/>
    <property type="match status" value="1"/>
</dbReference>
<gene>
    <name evidence="2" type="ORF">AXFE_12180</name>
</gene>
<dbReference type="Pfam" id="PF01935">
    <property type="entry name" value="DUF87"/>
    <property type="match status" value="1"/>
</dbReference>
<dbReference type="EMBL" id="JXYS01000027">
    <property type="protein sequence ID" value="KJF17933.1"/>
    <property type="molecule type" value="Genomic_DNA"/>
</dbReference>
<dbReference type="InterPro" id="IPR027417">
    <property type="entry name" value="P-loop_NTPase"/>
</dbReference>
<proteinExistence type="predicted"/>
<dbReference type="Proteomes" id="UP000032360">
    <property type="component" value="Unassembled WGS sequence"/>
</dbReference>
<evidence type="ECO:0000313" key="3">
    <source>
        <dbReference type="Proteomes" id="UP000032360"/>
    </source>
</evidence>
<evidence type="ECO:0000259" key="1">
    <source>
        <dbReference type="Pfam" id="PF01935"/>
    </source>
</evidence>
<comment type="caution">
    <text evidence="2">The sequence shown here is derived from an EMBL/GenBank/DDBJ whole genome shotgun (WGS) entry which is preliminary data.</text>
</comment>
<protein>
    <submittedName>
        <fullName evidence="2">AAA-like domain protein</fullName>
    </submittedName>
</protein>
<dbReference type="AlphaFoldDB" id="A0A0D8HJ37"/>